<dbReference type="Proteomes" id="UP000004477">
    <property type="component" value="Unassembled WGS sequence"/>
</dbReference>
<name>D1PD92_9BACT</name>
<organism evidence="1 2">
    <name type="scientific">Segatella copri DSM 18205</name>
    <dbReference type="NCBI Taxonomy" id="537011"/>
    <lineage>
        <taxon>Bacteria</taxon>
        <taxon>Pseudomonadati</taxon>
        <taxon>Bacteroidota</taxon>
        <taxon>Bacteroidia</taxon>
        <taxon>Bacteroidales</taxon>
        <taxon>Prevotellaceae</taxon>
        <taxon>Segatella</taxon>
    </lineage>
</organism>
<evidence type="ECO:0000313" key="1">
    <source>
        <dbReference type="EMBL" id="EFB35511.1"/>
    </source>
</evidence>
<comment type="caution">
    <text evidence="1">The sequence shown here is derived from an EMBL/GenBank/DDBJ whole genome shotgun (WGS) entry which is preliminary data.</text>
</comment>
<proteinExistence type="predicted"/>
<sequence length="74" mass="8763">MNVSAVCVFYVVMILSFLKINSFSGCKIKTNIDINQINLDFLCKKPRKRLQFLRIKKTICELLWLKYSYAFCVF</sequence>
<evidence type="ECO:0000313" key="2">
    <source>
        <dbReference type="Proteomes" id="UP000004477"/>
    </source>
</evidence>
<dbReference type="AlphaFoldDB" id="D1PD92"/>
<dbReference type="EMBL" id="ACBX02000015">
    <property type="protein sequence ID" value="EFB35511.1"/>
    <property type="molecule type" value="Genomic_DNA"/>
</dbReference>
<dbReference type="STRING" id="537011.PREVCOP_05179"/>
<dbReference type="PaxDb" id="537011-PREVCOP_05179"/>
<keyword evidence="2" id="KW-1185">Reference proteome</keyword>
<protein>
    <submittedName>
        <fullName evidence="1">Uncharacterized protein</fullName>
    </submittedName>
</protein>
<gene>
    <name evidence="1" type="ORF">PREVCOP_05179</name>
</gene>
<accession>D1PD92</accession>
<reference evidence="1" key="1">
    <citation type="submission" date="2009-11" db="EMBL/GenBank/DDBJ databases">
        <authorList>
            <person name="Weinstock G."/>
            <person name="Sodergren E."/>
            <person name="Clifton S."/>
            <person name="Fulton L."/>
            <person name="Fulton B."/>
            <person name="Courtney L."/>
            <person name="Fronick C."/>
            <person name="Harrison M."/>
            <person name="Strong C."/>
            <person name="Farmer C."/>
            <person name="Delahaunty K."/>
            <person name="Markovic C."/>
            <person name="Hall O."/>
            <person name="Minx P."/>
            <person name="Tomlinson C."/>
            <person name="Mitreva M."/>
            <person name="Nelson J."/>
            <person name="Hou S."/>
            <person name="Wollam A."/>
            <person name="Pepin K.H."/>
            <person name="Johnson M."/>
            <person name="Bhonagiri V."/>
            <person name="Nash W.E."/>
            <person name="Warren W."/>
            <person name="Chinwalla A."/>
            <person name="Mardis E.R."/>
            <person name="Wilson R.K."/>
        </authorList>
    </citation>
    <scope>NUCLEOTIDE SEQUENCE [LARGE SCALE GENOMIC DNA]</scope>
    <source>
        <strain evidence="1">DSM 18205</strain>
    </source>
</reference>
<dbReference type="HOGENOM" id="CLU_2684731_0_0_10"/>